<evidence type="ECO:0000256" key="5">
    <source>
        <dbReference type="ARBA" id="ARBA00023004"/>
    </source>
</evidence>
<evidence type="ECO:0000256" key="4">
    <source>
        <dbReference type="ARBA" id="ARBA00022898"/>
    </source>
</evidence>
<dbReference type="Pfam" id="PF00266">
    <property type="entry name" value="Aminotran_5"/>
    <property type="match status" value="1"/>
</dbReference>
<evidence type="ECO:0000313" key="10">
    <source>
        <dbReference type="Proteomes" id="UP000321816"/>
    </source>
</evidence>
<evidence type="ECO:0000256" key="6">
    <source>
        <dbReference type="ARBA" id="ARBA00023014"/>
    </source>
</evidence>
<keyword evidence="10" id="KW-1185">Reference proteome</keyword>
<dbReference type="InterPro" id="IPR015422">
    <property type="entry name" value="PyrdxlP-dep_Trfase_small"/>
</dbReference>
<proteinExistence type="inferred from homology"/>
<reference evidence="9 10" key="1">
    <citation type="submission" date="2024-01" db="EMBL/GenBank/DDBJ databases">
        <title>Complete Genome Sequence of Alkalicoccus halolimnae BZ-SZ-XJ29T, a Moderately Halophilic Bacterium Isolated from a Salt Lake.</title>
        <authorList>
            <person name="Zhao B."/>
        </authorList>
    </citation>
    <scope>NUCLEOTIDE SEQUENCE [LARGE SCALE GENOMIC DNA]</scope>
    <source>
        <strain evidence="9 10">BZ-SZ-XJ29</strain>
    </source>
</reference>
<keyword evidence="3" id="KW-0479">Metal-binding</keyword>
<name>A0AAJ8LS89_9BACI</name>
<dbReference type="Gene3D" id="3.90.1150.10">
    <property type="entry name" value="Aspartate Aminotransferase, domain 1"/>
    <property type="match status" value="1"/>
</dbReference>
<dbReference type="InterPro" id="IPR000192">
    <property type="entry name" value="Aminotrans_V_dom"/>
</dbReference>
<protein>
    <submittedName>
        <fullName evidence="9">Cysteine desulfurase family protein</fullName>
    </submittedName>
</protein>
<dbReference type="GO" id="GO:0046872">
    <property type="term" value="F:metal ion binding"/>
    <property type="evidence" value="ECO:0007669"/>
    <property type="project" value="UniProtKB-KW"/>
</dbReference>
<dbReference type="InterPro" id="IPR015421">
    <property type="entry name" value="PyrdxlP-dep_Trfase_major"/>
</dbReference>
<dbReference type="GO" id="GO:0051536">
    <property type="term" value="F:iron-sulfur cluster binding"/>
    <property type="evidence" value="ECO:0007669"/>
    <property type="project" value="UniProtKB-KW"/>
</dbReference>
<dbReference type="SUPFAM" id="SSF53383">
    <property type="entry name" value="PLP-dependent transferases"/>
    <property type="match status" value="1"/>
</dbReference>
<sequence length="384" mass="42341">MMMIYFDNSATTQPWPSVLKTFTAVSEQYFGNPSSLHPQGARAQRLLDQARSQTADLLGVDKKEVVFTSGATEANVLALTGAAEAYQNRGNHIVTSAVEHPSVLETLKELERKGWEITYVSPDTEGNIHVSQIEKEIRHDTVLVSLMYINNEIGSIYPVEEIGKMLRTHPSVLYHVDYVQGAGKIPLDMYESGIDYLTISGHKFHSVKGIGALIVRNGRNLHPLFHGGGQEGKKRSGTENTAGAAAMARALRLSLEEAAVGNDKLRRWNARIEKVLRDYRGVTINSPVSRAPHILNFSLNGMKPEIIVQALASFEIFVSTTSACASKAGEESHVLKAMNLPGNRAAEAVRLSFSYDTKEEEIESFIEAWDEVYASLIGRRESVL</sequence>
<organism evidence="9 10">
    <name type="scientific">Alkalicoccus halolimnae</name>
    <dbReference type="NCBI Taxonomy" id="1667239"/>
    <lineage>
        <taxon>Bacteria</taxon>
        <taxon>Bacillati</taxon>
        <taxon>Bacillota</taxon>
        <taxon>Bacilli</taxon>
        <taxon>Bacillales</taxon>
        <taxon>Bacillaceae</taxon>
        <taxon>Alkalicoccus</taxon>
    </lineage>
</organism>
<dbReference type="PANTHER" id="PTHR11601">
    <property type="entry name" value="CYSTEINE DESULFURYLASE FAMILY MEMBER"/>
    <property type="match status" value="1"/>
</dbReference>
<dbReference type="GO" id="GO:0003824">
    <property type="term" value="F:catalytic activity"/>
    <property type="evidence" value="ECO:0007669"/>
    <property type="project" value="UniProtKB-ARBA"/>
</dbReference>
<evidence type="ECO:0000256" key="2">
    <source>
        <dbReference type="ARBA" id="ARBA00006490"/>
    </source>
</evidence>
<dbReference type="InterPro" id="IPR020578">
    <property type="entry name" value="Aminotrans_V_PyrdxlP_BS"/>
</dbReference>
<dbReference type="PIRSF" id="PIRSF005572">
    <property type="entry name" value="NifS"/>
    <property type="match status" value="1"/>
</dbReference>
<evidence type="ECO:0000256" key="7">
    <source>
        <dbReference type="RuleBase" id="RU004504"/>
    </source>
</evidence>
<comment type="similarity">
    <text evidence="2">Belongs to the class-V pyridoxal-phosphate-dependent aminotransferase family. NifS/IscS subfamily.</text>
</comment>
<dbReference type="Proteomes" id="UP000321816">
    <property type="component" value="Chromosome"/>
</dbReference>
<evidence type="ECO:0000313" key="9">
    <source>
        <dbReference type="EMBL" id="WWD79306.1"/>
    </source>
</evidence>
<dbReference type="PROSITE" id="PS00595">
    <property type="entry name" value="AA_TRANSFER_CLASS_5"/>
    <property type="match status" value="1"/>
</dbReference>
<dbReference type="Gene3D" id="3.40.640.10">
    <property type="entry name" value="Type I PLP-dependent aspartate aminotransferase-like (Major domain)"/>
    <property type="match status" value="1"/>
</dbReference>
<dbReference type="RefSeq" id="WP_246125597.1">
    <property type="nucleotide sequence ID" value="NZ_CP144914.1"/>
</dbReference>
<accession>A0AAJ8LS89</accession>
<keyword evidence="5" id="KW-0408">Iron</keyword>
<keyword evidence="6" id="KW-0411">Iron-sulfur</keyword>
<dbReference type="InterPro" id="IPR016454">
    <property type="entry name" value="Cysteine_dSase"/>
</dbReference>
<gene>
    <name evidence="9" type="ORF">FTX54_012890</name>
</gene>
<dbReference type="AlphaFoldDB" id="A0AAJ8LS89"/>
<evidence type="ECO:0000256" key="1">
    <source>
        <dbReference type="ARBA" id="ARBA00001933"/>
    </source>
</evidence>
<dbReference type="KEGG" id="ahal:FTX54_012890"/>
<dbReference type="InterPro" id="IPR015424">
    <property type="entry name" value="PyrdxlP-dep_Trfase"/>
</dbReference>
<comment type="cofactor">
    <cofactor evidence="1 7">
        <name>pyridoxal 5'-phosphate</name>
        <dbReference type="ChEBI" id="CHEBI:597326"/>
    </cofactor>
</comment>
<dbReference type="EMBL" id="CP144914">
    <property type="protein sequence ID" value="WWD79306.1"/>
    <property type="molecule type" value="Genomic_DNA"/>
</dbReference>
<evidence type="ECO:0000256" key="3">
    <source>
        <dbReference type="ARBA" id="ARBA00022723"/>
    </source>
</evidence>
<keyword evidence="4" id="KW-0663">Pyridoxal phosphate</keyword>
<feature type="domain" description="Aminotransferase class V" evidence="8">
    <location>
        <begin position="4"/>
        <end position="365"/>
    </location>
</feature>
<evidence type="ECO:0000259" key="8">
    <source>
        <dbReference type="Pfam" id="PF00266"/>
    </source>
</evidence>
<dbReference type="PANTHER" id="PTHR11601:SF50">
    <property type="entry name" value="CYSTEINE DESULFURASE ISCS 2-RELATED"/>
    <property type="match status" value="1"/>
</dbReference>